<comment type="caution">
    <text evidence="7">The sequence shown here is derived from an EMBL/GenBank/DDBJ whole genome shotgun (WGS) entry which is preliminary data.</text>
</comment>
<reference evidence="7" key="1">
    <citation type="submission" date="2020-05" db="EMBL/GenBank/DDBJ databases">
        <title>Phylogenomic resolution of chytrid fungi.</title>
        <authorList>
            <person name="Stajich J.E."/>
            <person name="Amses K."/>
            <person name="Simmons R."/>
            <person name="Seto K."/>
            <person name="Myers J."/>
            <person name="Bonds A."/>
            <person name="Quandt C.A."/>
            <person name="Barry K."/>
            <person name="Liu P."/>
            <person name="Grigoriev I."/>
            <person name="Longcore J.E."/>
            <person name="James T.Y."/>
        </authorList>
    </citation>
    <scope>NUCLEOTIDE SEQUENCE</scope>
    <source>
        <strain evidence="7">JEL0379</strain>
    </source>
</reference>
<accession>A0AAD5TK27</accession>
<sequence>MHFHTARRHSRRVLALLAAACVGCLFLVATRRESVAARPQYHRVRLADPIPDGQRIQHPQTVPPDPRWKKQQHQQQEQAPPPPSPPLGPLFYTAVPGLLIPYPTILAPVPTTPNATVAGAYPPIYDANEMVRPMLYQSEIPMGATLLLTPDEYAIPHGRGPKPPKGPDGKPVRGKKYFYEKSNHFDARWFVAKTPDELRGPLIKNLFAAWSRFADERQVPYWIMHGSLLGWYFGGRQMPWDDDMDIQVNANMLYVLAQYNMTRGTGNDMRYILDVNPNHTTRHHEKSNVIDARFIDTHTGHFIDITGLAFPEAEDEAVMCKTPHRYRLDQIYPLVRTLYEGVQTWRPHAVADLLRKEYGPGVLNKMTYNRHRFDLSKNRWVKDLSLPPMAAPQRKQQPPIVPLEPSRLRPLGAAANAAGVAGGALKLTPVTTGSETRFVPALSSSAEQREAKEEADAARKLKEADDAAQKAKAAPAPAVQKKPTTPIAEEIATNDEKDAAAQRLKEAAKEAAARRRRRGGARV</sequence>
<keyword evidence="8" id="KW-1185">Reference proteome</keyword>
<dbReference type="PANTHER" id="PTHR15407:SF28">
    <property type="entry name" value="RIBITOL-5-PHOSPHATE TRANSFERASE FKTN"/>
    <property type="match status" value="1"/>
</dbReference>
<evidence type="ECO:0000313" key="8">
    <source>
        <dbReference type="Proteomes" id="UP001212152"/>
    </source>
</evidence>
<gene>
    <name evidence="7" type="ORF">HDU87_004193</name>
</gene>
<organism evidence="7 8">
    <name type="scientific">Geranomyces variabilis</name>
    <dbReference type="NCBI Taxonomy" id="109894"/>
    <lineage>
        <taxon>Eukaryota</taxon>
        <taxon>Fungi</taxon>
        <taxon>Fungi incertae sedis</taxon>
        <taxon>Chytridiomycota</taxon>
        <taxon>Chytridiomycota incertae sedis</taxon>
        <taxon>Chytridiomycetes</taxon>
        <taxon>Spizellomycetales</taxon>
        <taxon>Powellomycetaceae</taxon>
        <taxon>Geranomyces</taxon>
    </lineage>
</organism>
<feature type="compositionally biased region" description="Basic and acidic residues" evidence="5">
    <location>
        <begin position="460"/>
        <end position="469"/>
    </location>
</feature>
<keyword evidence="3" id="KW-1133">Transmembrane helix</keyword>
<comment type="subcellular location">
    <subcellularLocation>
        <location evidence="1">Membrane</location>
        <topology evidence="1">Single-pass membrane protein</topology>
    </subcellularLocation>
</comment>
<dbReference type="EMBL" id="JADGJQ010000030">
    <property type="protein sequence ID" value="KAJ3177911.1"/>
    <property type="molecule type" value="Genomic_DNA"/>
</dbReference>
<dbReference type="InterPro" id="IPR009644">
    <property type="entry name" value="FKTN/MNN4/W02B3.4-1"/>
</dbReference>
<feature type="compositionally biased region" description="Basic and acidic residues" evidence="5">
    <location>
        <begin position="494"/>
        <end position="513"/>
    </location>
</feature>
<keyword evidence="2" id="KW-0812">Transmembrane</keyword>
<evidence type="ECO:0000256" key="4">
    <source>
        <dbReference type="ARBA" id="ARBA00023136"/>
    </source>
</evidence>
<evidence type="ECO:0000256" key="1">
    <source>
        <dbReference type="ARBA" id="ARBA00004167"/>
    </source>
</evidence>
<evidence type="ECO:0000313" key="7">
    <source>
        <dbReference type="EMBL" id="KAJ3177911.1"/>
    </source>
</evidence>
<dbReference type="GO" id="GO:0009100">
    <property type="term" value="P:glycoprotein metabolic process"/>
    <property type="evidence" value="ECO:0007669"/>
    <property type="project" value="UniProtKB-ARBA"/>
</dbReference>
<evidence type="ECO:0000259" key="6">
    <source>
        <dbReference type="Pfam" id="PF04991"/>
    </source>
</evidence>
<evidence type="ECO:0000256" key="2">
    <source>
        <dbReference type="ARBA" id="ARBA00022692"/>
    </source>
</evidence>
<dbReference type="Pfam" id="PF04991">
    <property type="entry name" value="LicD"/>
    <property type="match status" value="1"/>
</dbReference>
<protein>
    <recommendedName>
        <fullName evidence="6">LicD/FKTN/FKRP nucleotidyltransferase domain-containing protein</fullName>
    </recommendedName>
</protein>
<feature type="domain" description="LicD/FKTN/FKRP nucleotidyltransferase" evidence="6">
    <location>
        <begin position="216"/>
        <end position="313"/>
    </location>
</feature>
<name>A0AAD5TK27_9FUNG</name>
<dbReference type="PANTHER" id="PTHR15407">
    <property type="entry name" value="FUKUTIN-RELATED"/>
    <property type="match status" value="1"/>
</dbReference>
<dbReference type="InterPro" id="IPR007074">
    <property type="entry name" value="LicD/FKTN/FKRP_NTP_transf"/>
</dbReference>
<dbReference type="GO" id="GO:0016020">
    <property type="term" value="C:membrane"/>
    <property type="evidence" value="ECO:0007669"/>
    <property type="project" value="UniProtKB-SubCell"/>
</dbReference>
<feature type="region of interest" description="Disordered" evidence="5">
    <location>
        <begin position="46"/>
        <end position="87"/>
    </location>
</feature>
<dbReference type="AlphaFoldDB" id="A0AAD5TK27"/>
<evidence type="ECO:0000256" key="5">
    <source>
        <dbReference type="SAM" id="MobiDB-lite"/>
    </source>
</evidence>
<feature type="compositionally biased region" description="Basic residues" evidence="5">
    <location>
        <begin position="514"/>
        <end position="523"/>
    </location>
</feature>
<keyword evidence="4" id="KW-0472">Membrane</keyword>
<proteinExistence type="predicted"/>
<feature type="compositionally biased region" description="Low complexity" evidence="5">
    <location>
        <begin position="470"/>
        <end position="486"/>
    </location>
</feature>
<dbReference type="Proteomes" id="UP001212152">
    <property type="component" value="Unassembled WGS sequence"/>
</dbReference>
<feature type="region of interest" description="Disordered" evidence="5">
    <location>
        <begin position="460"/>
        <end position="523"/>
    </location>
</feature>
<evidence type="ECO:0000256" key="3">
    <source>
        <dbReference type="ARBA" id="ARBA00022989"/>
    </source>
</evidence>